<dbReference type="InterPro" id="IPR041427">
    <property type="entry name" value="AbiJ-NTD3"/>
</dbReference>
<evidence type="ECO:0000313" key="5">
    <source>
        <dbReference type="EMBL" id="VFK12834.1"/>
    </source>
</evidence>
<dbReference type="Pfam" id="PF18860">
    <property type="entry name" value="AbiJ_NTD3"/>
    <property type="match status" value="1"/>
</dbReference>
<dbReference type="AlphaFoldDB" id="A0A450T5K1"/>
<name>A0A450T5K1_9GAMM</name>
<accession>A0A450T5K1</accession>
<dbReference type="EMBL" id="CAADFA010000281">
    <property type="protein sequence ID" value="VFJ60825.1"/>
    <property type="molecule type" value="Genomic_DNA"/>
</dbReference>
<dbReference type="InterPro" id="IPR026001">
    <property type="entry name" value="Abi-like_C"/>
</dbReference>
<feature type="domain" description="Abortive infection protein-like C-terminal" evidence="1">
    <location>
        <begin position="217"/>
        <end position="298"/>
    </location>
</feature>
<dbReference type="EMBL" id="CAADEZ010000295">
    <property type="protein sequence ID" value="VFJ61926.1"/>
    <property type="molecule type" value="Genomic_DNA"/>
</dbReference>
<reference evidence="4" key="1">
    <citation type="submission" date="2019-02" db="EMBL/GenBank/DDBJ databases">
        <authorList>
            <person name="Gruber-Vodicka R. H."/>
            <person name="Seah K. B. B."/>
        </authorList>
    </citation>
    <scope>NUCLEOTIDE SEQUENCE</scope>
    <source>
        <strain evidence="4">BECK_BZ163</strain>
        <strain evidence="5">BECK_BZ164</strain>
        <strain evidence="3">BECK_BZ165</strain>
    </source>
</reference>
<dbReference type="Pfam" id="PF14355">
    <property type="entry name" value="Abi_C"/>
    <property type="match status" value="1"/>
</dbReference>
<sequence>MERKAAMKISEITRRDIFDAILLEEIDWAGRLNDVEFLSRLFNLSELPSTDHRFSDAARDIRQHRVNNFDWENHWVFDDRRLNLLNCDDELFLRFLCETIHPVVRPDIAEAEQLCHLYNRFLEKDGFQLIEKMRISDRPIFVGRYVGIGIPGVSAAKEALLNGSDITYVMQQITRMETAVNSDPGLAIGTAKELIETCCKTILHERNVKIPSGSNIPRLVKLTSKELKLTPDDIEDQARAAETIKHLLSNLAAITQGIAELRNDYGTGHGKTAKTKGLDSRHARLAVGVASTLAVFLVETHRARRNEH</sequence>
<dbReference type="EMBL" id="CAADFL010000257">
    <property type="protein sequence ID" value="VFK12834.1"/>
    <property type="molecule type" value="Genomic_DNA"/>
</dbReference>
<gene>
    <name evidence="4" type="ORF">BECKFM1743A_GA0114220_102957</name>
    <name evidence="5" type="ORF">BECKFM1743B_GA0114221_102577</name>
    <name evidence="3" type="ORF">BECKFM1743C_GA0114222_102813</name>
</gene>
<protein>
    <submittedName>
        <fullName evidence="4">Abortive infection C-terminus</fullName>
    </submittedName>
</protein>
<evidence type="ECO:0000259" key="1">
    <source>
        <dbReference type="Pfam" id="PF14355"/>
    </source>
</evidence>
<evidence type="ECO:0000259" key="2">
    <source>
        <dbReference type="Pfam" id="PF18860"/>
    </source>
</evidence>
<feature type="domain" description="AbiJ-NTD3" evidence="2">
    <location>
        <begin position="8"/>
        <end position="175"/>
    </location>
</feature>
<evidence type="ECO:0000313" key="4">
    <source>
        <dbReference type="EMBL" id="VFJ61926.1"/>
    </source>
</evidence>
<proteinExistence type="predicted"/>
<evidence type="ECO:0000313" key="3">
    <source>
        <dbReference type="EMBL" id="VFJ60825.1"/>
    </source>
</evidence>
<organism evidence="4">
    <name type="scientific">Candidatus Kentrum sp. FM</name>
    <dbReference type="NCBI Taxonomy" id="2126340"/>
    <lineage>
        <taxon>Bacteria</taxon>
        <taxon>Pseudomonadati</taxon>
        <taxon>Pseudomonadota</taxon>
        <taxon>Gammaproteobacteria</taxon>
        <taxon>Candidatus Kentrum</taxon>
    </lineage>
</organism>